<accession>A0A6H3F5Y3</accession>
<feature type="domain" description="Methyl-accepting transducer" evidence="8">
    <location>
        <begin position="139"/>
        <end position="375"/>
    </location>
</feature>
<feature type="coiled-coil region" evidence="6">
    <location>
        <begin position="98"/>
        <end position="125"/>
    </location>
</feature>
<keyword evidence="3" id="KW-0408">Iron</keyword>
<evidence type="ECO:0000256" key="6">
    <source>
        <dbReference type="SAM" id="Coils"/>
    </source>
</evidence>
<gene>
    <name evidence="9" type="ORF">EB812_05340</name>
</gene>
<evidence type="ECO:0000256" key="2">
    <source>
        <dbReference type="ARBA" id="ARBA00022723"/>
    </source>
</evidence>
<evidence type="ECO:0000256" key="1">
    <source>
        <dbReference type="ARBA" id="ARBA00010587"/>
    </source>
</evidence>
<sequence length="564" mass="61159">MGIGLQVLVLAILGALTFYADLGGDRLIFVGLAALCALADMALWLQARAQSRKLYDYTGTLIDVGDNALHGDAAQRALHCLEQLRAAAARQPENDAALVRLQEENADLHSRLTALEAEKEALRQKTEQGGSVLHKAHTVCNKLSEEVRGLSHLITAVNKGVEVQRDHLAETAQAMKRVAATASEASVQVRGLSDSAQNSSASAATGEREVEGSVASIERVKDTIVQLKEAMAGLGDKASNIGQVMSVINEVADQTNLLALNAAIEAARAGEAGRGFAVVADEVRKLAEKTMGATKEVEEAVRAIQDETRRNVLTVDRAAQLSVDGAEQASRAGNFMRDIIHAMTETASSLQVIADNAAEQSKNSAGTNGALEEIRNVAENTATAMENFTAALLSFQSGMEELDMIVNALVSGDYDQAATDQFVQWTPKLDLHVPMVDRQHRMLVGYINELYEAMAHNRTSKELQAIVKKLRDYTATHFSDEEKLFAPTSYRGTQEHIKIHRKFVAKLDEVEQELQNGTATVSMELLTFLKDWLVQHIMGTDPTYVPYLSAEDKDPEADLKSAAV</sequence>
<keyword evidence="4 5" id="KW-0807">Transducer</keyword>
<dbReference type="Pfam" id="PF01814">
    <property type="entry name" value="Hemerythrin"/>
    <property type="match status" value="1"/>
</dbReference>
<evidence type="ECO:0000256" key="5">
    <source>
        <dbReference type="PROSITE-ProRule" id="PRU00284"/>
    </source>
</evidence>
<dbReference type="GO" id="GO:0016020">
    <property type="term" value="C:membrane"/>
    <property type="evidence" value="ECO:0007669"/>
    <property type="project" value="InterPro"/>
</dbReference>
<dbReference type="PANTHER" id="PTHR32089:SF112">
    <property type="entry name" value="LYSOZYME-LIKE PROTEIN-RELATED"/>
    <property type="match status" value="1"/>
</dbReference>
<dbReference type="RefSeq" id="WP_118230188.1">
    <property type="nucleotide sequence ID" value="NZ_JAQDZC010000012.1"/>
</dbReference>
<dbReference type="EMBL" id="SIXC01000005">
    <property type="protein sequence ID" value="TBH80557.1"/>
    <property type="molecule type" value="Genomic_DNA"/>
</dbReference>
<dbReference type="NCBIfam" id="TIGR02481">
    <property type="entry name" value="hemeryth_dom"/>
    <property type="match status" value="1"/>
</dbReference>
<dbReference type="Pfam" id="PF00015">
    <property type="entry name" value="MCPsignal"/>
    <property type="match status" value="1"/>
</dbReference>
<dbReference type="PROSITE" id="PS50111">
    <property type="entry name" value="CHEMOTAXIS_TRANSDUC_2"/>
    <property type="match status" value="1"/>
</dbReference>
<keyword evidence="10" id="KW-1185">Reference proteome</keyword>
<dbReference type="PROSITE" id="PS00550">
    <property type="entry name" value="HEMERYTHRINS"/>
    <property type="match status" value="1"/>
</dbReference>
<dbReference type="CDD" id="cd11386">
    <property type="entry name" value="MCP_signal"/>
    <property type="match status" value="1"/>
</dbReference>
<evidence type="ECO:0000256" key="3">
    <source>
        <dbReference type="ARBA" id="ARBA00023004"/>
    </source>
</evidence>
<dbReference type="InterPro" id="IPR012312">
    <property type="entry name" value="Hemerythrin-like"/>
</dbReference>
<dbReference type="GO" id="GO:0007165">
    <property type="term" value="P:signal transduction"/>
    <property type="evidence" value="ECO:0007669"/>
    <property type="project" value="UniProtKB-KW"/>
</dbReference>
<dbReference type="Gene3D" id="1.20.120.50">
    <property type="entry name" value="Hemerythrin-like"/>
    <property type="match status" value="1"/>
</dbReference>
<dbReference type="PANTHER" id="PTHR32089">
    <property type="entry name" value="METHYL-ACCEPTING CHEMOTAXIS PROTEIN MCPB"/>
    <property type="match status" value="1"/>
</dbReference>
<dbReference type="AlphaFoldDB" id="A0A6H3F5Y3"/>
<evidence type="ECO:0000256" key="7">
    <source>
        <dbReference type="SAM" id="MobiDB-lite"/>
    </source>
</evidence>
<evidence type="ECO:0000313" key="10">
    <source>
        <dbReference type="Proteomes" id="UP000292919"/>
    </source>
</evidence>
<dbReference type="InterPro" id="IPR012827">
    <property type="entry name" value="Hemerythrin_metal-bd"/>
</dbReference>
<dbReference type="InterPro" id="IPR035938">
    <property type="entry name" value="Hemerythrin-like_sf"/>
</dbReference>
<dbReference type="SUPFAM" id="SSF58104">
    <property type="entry name" value="Methyl-accepting chemotaxis protein (MCP) signaling domain"/>
    <property type="match status" value="1"/>
</dbReference>
<evidence type="ECO:0000259" key="8">
    <source>
        <dbReference type="PROSITE" id="PS50111"/>
    </source>
</evidence>
<dbReference type="InterPro" id="IPR004089">
    <property type="entry name" value="MCPsignal_dom"/>
</dbReference>
<protein>
    <submittedName>
        <fullName evidence="9">Bacteriohemerythrin</fullName>
    </submittedName>
</protein>
<organism evidence="9 10">
    <name type="scientific">Desulfovibrio legallii</name>
    <dbReference type="NCBI Taxonomy" id="571438"/>
    <lineage>
        <taxon>Bacteria</taxon>
        <taxon>Pseudomonadati</taxon>
        <taxon>Thermodesulfobacteriota</taxon>
        <taxon>Desulfovibrionia</taxon>
        <taxon>Desulfovibrionales</taxon>
        <taxon>Desulfovibrionaceae</taxon>
        <taxon>Desulfovibrio</taxon>
    </lineage>
</organism>
<reference evidence="9 10" key="1">
    <citation type="submission" date="2018-12" db="EMBL/GenBank/DDBJ databases">
        <title>First genome draft of Desulfovibrio legallis sp. nov.</title>
        <authorList>
            <person name="Ben Dhia O."/>
            <person name="Najjari A."/>
            <person name="Ferjani R."/>
            <person name="Fhoula I."/>
            <person name="Fardeau M.-L."/>
            <person name="Boudabbous A."/>
            <person name="Ouzari H.I."/>
        </authorList>
    </citation>
    <scope>NUCLEOTIDE SEQUENCE [LARGE SCALE GENOMIC DNA]</scope>
    <source>
        <strain evidence="9 10">H1T</strain>
    </source>
</reference>
<comment type="caution">
    <text evidence="9">The sequence shown here is derived from an EMBL/GenBank/DDBJ whole genome shotgun (WGS) entry which is preliminary data.</text>
</comment>
<feature type="compositionally biased region" description="Low complexity" evidence="7">
    <location>
        <begin position="193"/>
        <end position="204"/>
    </location>
</feature>
<keyword evidence="2" id="KW-0479">Metal-binding</keyword>
<evidence type="ECO:0000313" key="9">
    <source>
        <dbReference type="EMBL" id="TBH80557.1"/>
    </source>
</evidence>
<dbReference type="Gene3D" id="1.10.287.950">
    <property type="entry name" value="Methyl-accepting chemotaxis protein"/>
    <property type="match status" value="1"/>
</dbReference>
<dbReference type="GO" id="GO:0046872">
    <property type="term" value="F:metal ion binding"/>
    <property type="evidence" value="ECO:0007669"/>
    <property type="project" value="UniProtKB-KW"/>
</dbReference>
<dbReference type="CDD" id="cd12107">
    <property type="entry name" value="Hemerythrin"/>
    <property type="match status" value="1"/>
</dbReference>
<evidence type="ECO:0000256" key="4">
    <source>
        <dbReference type="ARBA" id="ARBA00023224"/>
    </source>
</evidence>
<proteinExistence type="inferred from homology"/>
<dbReference type="InterPro" id="IPR016131">
    <property type="entry name" value="Haemerythrin_Fe_BS"/>
</dbReference>
<keyword evidence="6" id="KW-0175">Coiled coil</keyword>
<dbReference type="SMART" id="SM00283">
    <property type="entry name" value="MA"/>
    <property type="match status" value="1"/>
</dbReference>
<comment type="similarity">
    <text evidence="1">Belongs to the hemerythrin family.</text>
</comment>
<dbReference type="SUPFAM" id="SSF47188">
    <property type="entry name" value="Hemerythrin-like"/>
    <property type="match status" value="1"/>
</dbReference>
<dbReference type="NCBIfam" id="NF033749">
    <property type="entry name" value="bact_hemeryth"/>
    <property type="match status" value="1"/>
</dbReference>
<feature type="region of interest" description="Disordered" evidence="7">
    <location>
        <begin position="189"/>
        <end position="209"/>
    </location>
</feature>
<dbReference type="Proteomes" id="UP000292919">
    <property type="component" value="Unassembled WGS sequence"/>
</dbReference>
<name>A0A6H3F5Y3_9BACT</name>